<keyword evidence="3" id="KW-1185">Reference proteome</keyword>
<reference evidence="2" key="1">
    <citation type="journal article" date="2020" name="Stud. Mycol.">
        <title>101 Dothideomycetes genomes: a test case for predicting lifestyles and emergence of pathogens.</title>
        <authorList>
            <person name="Haridas S."/>
            <person name="Albert R."/>
            <person name="Binder M."/>
            <person name="Bloem J."/>
            <person name="Labutti K."/>
            <person name="Salamov A."/>
            <person name="Andreopoulos B."/>
            <person name="Baker S."/>
            <person name="Barry K."/>
            <person name="Bills G."/>
            <person name="Bluhm B."/>
            <person name="Cannon C."/>
            <person name="Castanera R."/>
            <person name="Culley D."/>
            <person name="Daum C."/>
            <person name="Ezra D."/>
            <person name="Gonzalez J."/>
            <person name="Henrissat B."/>
            <person name="Kuo A."/>
            <person name="Liang C."/>
            <person name="Lipzen A."/>
            <person name="Lutzoni F."/>
            <person name="Magnuson J."/>
            <person name="Mondo S."/>
            <person name="Nolan M."/>
            <person name="Ohm R."/>
            <person name="Pangilinan J."/>
            <person name="Park H.-J."/>
            <person name="Ramirez L."/>
            <person name="Alfaro M."/>
            <person name="Sun H."/>
            <person name="Tritt A."/>
            <person name="Yoshinaga Y."/>
            <person name="Zwiers L.-H."/>
            <person name="Turgeon B."/>
            <person name="Goodwin S."/>
            <person name="Spatafora J."/>
            <person name="Crous P."/>
            <person name="Grigoriev I."/>
        </authorList>
    </citation>
    <scope>NUCLEOTIDE SEQUENCE</scope>
    <source>
        <strain evidence="2">CBS 113979</strain>
    </source>
</reference>
<keyword evidence="1" id="KW-0812">Transmembrane</keyword>
<evidence type="ECO:0000313" key="2">
    <source>
        <dbReference type="EMBL" id="KAF1991093.1"/>
    </source>
</evidence>
<dbReference type="Proteomes" id="UP000800041">
    <property type="component" value="Unassembled WGS sequence"/>
</dbReference>
<name>A0A6G1HCY0_9PEZI</name>
<gene>
    <name evidence="2" type="ORF">K402DRAFT_389295</name>
</gene>
<keyword evidence="1" id="KW-1133">Transmembrane helix</keyword>
<keyword evidence="1" id="KW-0472">Membrane</keyword>
<evidence type="ECO:0000256" key="1">
    <source>
        <dbReference type="SAM" id="Phobius"/>
    </source>
</evidence>
<accession>A0A6G1HCY0</accession>
<protein>
    <submittedName>
        <fullName evidence="2">Uncharacterized protein</fullName>
    </submittedName>
</protein>
<organism evidence="2 3">
    <name type="scientific">Aulographum hederae CBS 113979</name>
    <dbReference type="NCBI Taxonomy" id="1176131"/>
    <lineage>
        <taxon>Eukaryota</taxon>
        <taxon>Fungi</taxon>
        <taxon>Dikarya</taxon>
        <taxon>Ascomycota</taxon>
        <taxon>Pezizomycotina</taxon>
        <taxon>Dothideomycetes</taxon>
        <taxon>Pleosporomycetidae</taxon>
        <taxon>Aulographales</taxon>
        <taxon>Aulographaceae</taxon>
    </lineage>
</organism>
<sequence length="131" mass="15048">MSANIFFLVMFSSFPPFQFLCDLILLLTGRQLFDLPLRSLLFENDRQAGFFGITSISPTASSVSWVPYLGPIKPMKTRSAEHFIFVFRVLSSYREPCDNTPVFQRTAAGQQFNTLFFLVLLQLRSFSILFQ</sequence>
<dbReference type="AlphaFoldDB" id="A0A6G1HCY0"/>
<evidence type="ECO:0000313" key="3">
    <source>
        <dbReference type="Proteomes" id="UP000800041"/>
    </source>
</evidence>
<proteinExistence type="predicted"/>
<dbReference type="EMBL" id="ML977140">
    <property type="protein sequence ID" value="KAF1991093.1"/>
    <property type="molecule type" value="Genomic_DNA"/>
</dbReference>
<feature type="transmembrane region" description="Helical" evidence="1">
    <location>
        <begin position="48"/>
        <end position="68"/>
    </location>
</feature>
<feature type="transmembrane region" description="Helical" evidence="1">
    <location>
        <begin position="6"/>
        <end position="27"/>
    </location>
</feature>